<dbReference type="RefSeq" id="WP_340272975.1">
    <property type="nucleotide sequence ID" value="NZ_JBAKIA010000002.1"/>
</dbReference>
<evidence type="ECO:0000259" key="2">
    <source>
        <dbReference type="Pfam" id="PF16998"/>
    </source>
</evidence>
<keyword evidence="4" id="KW-1185">Reference proteome</keyword>
<accession>A0ABU8TGW9</accession>
<evidence type="ECO:0000256" key="1">
    <source>
        <dbReference type="SAM" id="MobiDB-lite"/>
    </source>
</evidence>
<feature type="region of interest" description="Disordered" evidence="1">
    <location>
        <begin position="55"/>
        <end position="75"/>
    </location>
</feature>
<evidence type="ECO:0000313" key="4">
    <source>
        <dbReference type="Proteomes" id="UP001385499"/>
    </source>
</evidence>
<dbReference type="EMBL" id="JBAKIA010000002">
    <property type="protein sequence ID" value="MEJ8473395.1"/>
    <property type="molecule type" value="Genomic_DNA"/>
</dbReference>
<evidence type="ECO:0000313" key="3">
    <source>
        <dbReference type="EMBL" id="MEJ8473395.1"/>
    </source>
</evidence>
<name>A0ABU8TGW9_9HYPH</name>
<comment type="caution">
    <text evidence="3">The sequence shown here is derived from an EMBL/GenBank/DDBJ whole genome shotgun (WGS) entry which is preliminary data.</text>
</comment>
<dbReference type="Proteomes" id="UP001385499">
    <property type="component" value="Unassembled WGS sequence"/>
</dbReference>
<organism evidence="3 4">
    <name type="scientific">Roseibium algae</name>
    <dbReference type="NCBI Taxonomy" id="3123038"/>
    <lineage>
        <taxon>Bacteria</taxon>
        <taxon>Pseudomonadati</taxon>
        <taxon>Pseudomonadota</taxon>
        <taxon>Alphaproteobacteria</taxon>
        <taxon>Hyphomicrobiales</taxon>
        <taxon>Stappiaceae</taxon>
        <taxon>Roseibium</taxon>
    </lineage>
</organism>
<reference evidence="3 4" key="1">
    <citation type="submission" date="2024-02" db="EMBL/GenBank/DDBJ databases">
        <title>Roseibium algae sp. nov., isolated from marine alga (Grateloupia sp.), showing potential in myo-inositol conversion.</title>
        <authorList>
            <person name="Wang Y."/>
        </authorList>
    </citation>
    <scope>NUCLEOTIDE SEQUENCE [LARGE SCALE GENOMIC DNA]</scope>
    <source>
        <strain evidence="3 4">H3510</strain>
    </source>
</reference>
<feature type="domain" description="Surface antigen" evidence="2">
    <location>
        <begin position="50"/>
        <end position="121"/>
    </location>
</feature>
<dbReference type="Pfam" id="PF16998">
    <property type="entry name" value="17kDa_Anti_2"/>
    <property type="match status" value="1"/>
</dbReference>
<sequence>MPLGSADVETPLVLTGSISSAVDVAFTDVDPVDRQIIAYTLDQLTTTDAQQLSYTNGDQERLRWSNPESGNSGKVSDIDLTVEAETGCMAFKTTANTIAGVRIYSGTACRDISKRLMITSLVEGNA</sequence>
<gene>
    <name evidence="3" type="ORF">V6575_04800</name>
</gene>
<proteinExistence type="predicted"/>
<protein>
    <submittedName>
        <fullName evidence="3">RT0821/Lpp0805 family surface protein</fullName>
    </submittedName>
</protein>
<dbReference type="InterPro" id="IPR032635">
    <property type="entry name" value="Anti_2"/>
</dbReference>